<feature type="domain" description="ASCH" evidence="1">
    <location>
        <begin position="25"/>
        <end position="145"/>
    </location>
</feature>
<dbReference type="Proteomes" id="UP001240157">
    <property type="component" value="Unassembled WGS sequence"/>
</dbReference>
<evidence type="ECO:0000259" key="1">
    <source>
        <dbReference type="SMART" id="SM01022"/>
    </source>
</evidence>
<protein>
    <submittedName>
        <fullName evidence="3">ASCH domain-containing protein</fullName>
    </submittedName>
</protein>
<dbReference type="Pfam" id="PF04266">
    <property type="entry name" value="ASCH"/>
    <property type="match status" value="1"/>
</dbReference>
<dbReference type="PIRSF" id="PIRSF021320">
    <property type="entry name" value="DUF984"/>
    <property type="match status" value="1"/>
</dbReference>
<dbReference type="RefSeq" id="WP_037573255.1">
    <property type="nucleotide sequence ID" value="NZ_BMDK01000001.1"/>
</dbReference>
<evidence type="ECO:0000313" key="5">
    <source>
        <dbReference type="EMBL" id="PTG70617.1"/>
    </source>
</evidence>
<dbReference type="Proteomes" id="UP000242008">
    <property type="component" value="Unassembled WGS sequence"/>
</dbReference>
<dbReference type="SMART" id="SM01022">
    <property type="entry name" value="ASCH"/>
    <property type="match status" value="1"/>
</dbReference>
<dbReference type="InterPro" id="IPR015947">
    <property type="entry name" value="PUA-like_sf"/>
</dbReference>
<organism evidence="3 8">
    <name type="scientific">Staphylococcus chromogenes</name>
    <name type="common">Staphylococcus hyicus subsp. chromogenes</name>
    <dbReference type="NCBI Taxonomy" id="46126"/>
    <lineage>
        <taxon>Bacteria</taxon>
        <taxon>Bacillati</taxon>
        <taxon>Bacillota</taxon>
        <taxon>Bacilli</taxon>
        <taxon>Bacillales</taxon>
        <taxon>Staphylococcaceae</taxon>
        <taxon>Staphylococcus</taxon>
    </lineage>
</organism>
<evidence type="ECO:0000313" key="7">
    <source>
        <dbReference type="Proteomes" id="UP000242144"/>
    </source>
</evidence>
<dbReference type="EMBL" id="PZCM01000002">
    <property type="protein sequence ID" value="PTG28463.1"/>
    <property type="molecule type" value="Genomic_DNA"/>
</dbReference>
<dbReference type="EMBL" id="PZAO01000005">
    <property type="protein sequence ID" value="PTG70617.1"/>
    <property type="molecule type" value="Genomic_DNA"/>
</dbReference>
<dbReference type="SUPFAM" id="SSF88697">
    <property type="entry name" value="PUA domain-like"/>
    <property type="match status" value="1"/>
</dbReference>
<dbReference type="PANTHER" id="PTHR39203:SF1">
    <property type="entry name" value="CYTOPLASMIC PROTEIN"/>
    <property type="match status" value="1"/>
</dbReference>
<dbReference type="AlphaFoldDB" id="A0AAE5W8U2"/>
<name>A0AAE5W8U2_STACR</name>
<evidence type="ECO:0000313" key="2">
    <source>
        <dbReference type="EMBL" id="MDQ7174495.1"/>
    </source>
</evidence>
<evidence type="ECO:0000313" key="9">
    <source>
        <dbReference type="Proteomes" id="UP001240157"/>
    </source>
</evidence>
<dbReference type="EMBL" id="PZBZ01000001">
    <property type="protein sequence ID" value="PTG17233.1"/>
    <property type="molecule type" value="Genomic_DNA"/>
</dbReference>
<dbReference type="Proteomes" id="UP000242144">
    <property type="component" value="Unassembled WGS sequence"/>
</dbReference>
<evidence type="ECO:0000313" key="8">
    <source>
        <dbReference type="Proteomes" id="UP000242704"/>
    </source>
</evidence>
<dbReference type="InterPro" id="IPR009326">
    <property type="entry name" value="DUF984"/>
</dbReference>
<dbReference type="Gene3D" id="3.10.400.10">
    <property type="entry name" value="Sulfate adenylyltransferase"/>
    <property type="match status" value="1"/>
</dbReference>
<reference evidence="2 9" key="3">
    <citation type="submission" date="2023-08" db="EMBL/GenBank/DDBJ databases">
        <title>Whole genome sequencing of Staphylococcus chromogenes NNSch 2386.</title>
        <authorList>
            <person name="Kropotov V.S."/>
            <person name="Boriskina E.V."/>
            <person name="Gordinskaya N.A."/>
            <person name="Shkurkina I.S."/>
            <person name="Kryazhev D.V."/>
            <person name="Alekseeva A.E."/>
            <person name="Makhova M.A."/>
        </authorList>
    </citation>
    <scope>NUCLEOTIDE SEQUENCE [LARGE SCALE GENOMIC DNA]</scope>
    <source>
        <strain evidence="2 9">NNSch 2386</strain>
    </source>
</reference>
<evidence type="ECO:0000313" key="3">
    <source>
        <dbReference type="EMBL" id="PTG17233.1"/>
    </source>
</evidence>
<dbReference type="Proteomes" id="UP000242704">
    <property type="component" value="Unassembled WGS sequence"/>
</dbReference>
<gene>
    <name evidence="4" type="ORF">BU638_02350</name>
    <name evidence="3" type="ORF">BU653_00230</name>
    <name evidence="5" type="ORF">BU676_03095</name>
    <name evidence="2" type="ORF">RCF65_00660</name>
</gene>
<dbReference type="EMBL" id="JAVGJF010000002">
    <property type="protein sequence ID" value="MDQ7174495.1"/>
    <property type="molecule type" value="Genomic_DNA"/>
</dbReference>
<proteinExistence type="predicted"/>
<dbReference type="PANTHER" id="PTHR39203">
    <property type="entry name" value="CYTOPLASMIC PROTEIN-RELATED"/>
    <property type="match status" value="1"/>
</dbReference>
<dbReference type="CDD" id="cd06553">
    <property type="entry name" value="ASCH_Ef3133_like"/>
    <property type="match status" value="1"/>
</dbReference>
<keyword evidence="6" id="KW-1185">Reference proteome</keyword>
<dbReference type="InterPro" id="IPR007374">
    <property type="entry name" value="ASCH_domain"/>
</dbReference>
<evidence type="ECO:0000313" key="4">
    <source>
        <dbReference type="EMBL" id="PTG28463.1"/>
    </source>
</evidence>
<evidence type="ECO:0000313" key="6">
    <source>
        <dbReference type="Proteomes" id="UP000242008"/>
    </source>
</evidence>
<reference evidence="3" key="2">
    <citation type="submission" date="2018-03" db="EMBL/GenBank/DDBJ databases">
        <authorList>
            <person name="Naushad S."/>
        </authorList>
    </citation>
    <scope>NUCLEOTIDE SEQUENCE</scope>
    <source>
        <strain evidence="4">SNUC 105</strain>
        <strain evidence="5">SNUC 1363</strain>
        <strain evidence="3">SNUC 505</strain>
    </source>
</reference>
<sequence>MGQRNFWYRFIELYPEFNHESYTAWSFGSNPNGLGQRVIDGEKRATTSARVLYTVEQEPLPFVGQLNMILDENRYPMCMTITTNVQVVSFKDVDIRHIQNEGEGYRTVEAWRQDHISFFNEACQYYGLEFSMNDDVVLETFKCIYPMNA</sequence>
<comment type="caution">
    <text evidence="3">The sequence shown here is derived from an EMBL/GenBank/DDBJ whole genome shotgun (WGS) entry which is preliminary data.</text>
</comment>
<reference evidence="6 7" key="1">
    <citation type="journal article" date="2016" name="Front. Microbiol.">
        <title>Comprehensive Phylogenetic Analysis of Bovine Non-aureus Staphylococci Species Based on Whole-Genome Sequencing.</title>
        <authorList>
            <person name="Naushad S."/>
            <person name="Barkema H.W."/>
            <person name="Luby C."/>
            <person name="Condas L.A."/>
            <person name="Nobrega D.B."/>
            <person name="Carson D.A."/>
            <person name="De Buck J."/>
        </authorList>
    </citation>
    <scope>NUCLEOTIDE SEQUENCE [LARGE SCALE GENOMIC DNA]</scope>
    <source>
        <strain evidence="4 7">SNUC 105</strain>
        <strain evidence="5 6">SNUC 1363</strain>
        <strain evidence="3 8">SNUC 505</strain>
    </source>
</reference>
<accession>A0AAE5W8U2</accession>